<gene>
    <name evidence="1" type="ORF">L910_2062</name>
</gene>
<evidence type="ECO:0000313" key="1">
    <source>
        <dbReference type="EMBL" id="EPP24616.1"/>
    </source>
</evidence>
<dbReference type="AlphaFoldDB" id="S7JKI0"/>
<name>S7JKI0_VIBFL</name>
<reference evidence="1 2" key="1">
    <citation type="journal article" date="2013" name="Gut Pathog.">
        <title>Evidence of a new metabolic capacity in an emerging diarrheal pathogen: lessons from the draft genomes of Vibrio fluvialis strains PG41 and I21563.</title>
        <authorList>
            <person name="Khatri I."/>
            <person name="Mahajan S."/>
            <person name="Dureja C."/>
            <person name="Subramanian S."/>
            <person name="Raychaudhuri S."/>
        </authorList>
    </citation>
    <scope>NUCLEOTIDE SEQUENCE [LARGE SCALE GENOMIC DNA]</scope>
    <source>
        <strain evidence="1 2">PG41</strain>
    </source>
</reference>
<accession>S7JKI0</accession>
<comment type="caution">
    <text evidence="1">The sequence shown here is derived from an EMBL/GenBank/DDBJ whole genome shotgun (WGS) entry which is preliminary data.</text>
</comment>
<sequence>MKIPRRESLGLTAPQTMGQLALGHNQANTNLASLGQQK</sequence>
<evidence type="ECO:0000313" key="2">
    <source>
        <dbReference type="Proteomes" id="UP000014854"/>
    </source>
</evidence>
<dbReference type="EMBL" id="ASXS01000002">
    <property type="protein sequence ID" value="EPP24616.1"/>
    <property type="molecule type" value="Genomic_DNA"/>
</dbReference>
<protein>
    <submittedName>
        <fullName evidence="1">Uncharacterized protein</fullName>
    </submittedName>
</protein>
<proteinExistence type="predicted"/>
<organism evidence="1 2">
    <name type="scientific">Vibrio fluvialis PG41</name>
    <dbReference type="NCBI Taxonomy" id="1336752"/>
    <lineage>
        <taxon>Bacteria</taxon>
        <taxon>Pseudomonadati</taxon>
        <taxon>Pseudomonadota</taxon>
        <taxon>Gammaproteobacteria</taxon>
        <taxon>Vibrionales</taxon>
        <taxon>Vibrionaceae</taxon>
        <taxon>Vibrio</taxon>
    </lineage>
</organism>
<dbReference type="PATRIC" id="fig|1336752.4.peg.782"/>
<dbReference type="Proteomes" id="UP000014854">
    <property type="component" value="Unassembled WGS sequence"/>
</dbReference>